<name>A0A1B7L3L1_9ENTR</name>
<evidence type="ECO:0000256" key="2">
    <source>
        <dbReference type="ARBA" id="ARBA00023015"/>
    </source>
</evidence>
<comment type="similarity">
    <text evidence="1">Belongs to the LysR transcriptional regulatory family.</text>
</comment>
<evidence type="ECO:0000259" key="5">
    <source>
        <dbReference type="PROSITE" id="PS50931"/>
    </source>
</evidence>
<keyword evidence="7" id="KW-1185">Reference proteome</keyword>
<protein>
    <submittedName>
        <fullName evidence="6">LysR family transcriptional regulator</fullName>
    </submittedName>
</protein>
<dbReference type="GO" id="GO:0003700">
    <property type="term" value="F:DNA-binding transcription factor activity"/>
    <property type="evidence" value="ECO:0007669"/>
    <property type="project" value="InterPro"/>
</dbReference>
<dbReference type="RefSeq" id="WP_036113967.1">
    <property type="nucleotide sequence ID" value="NZ_CP134782.1"/>
</dbReference>
<dbReference type="Gene3D" id="3.40.190.290">
    <property type="match status" value="1"/>
</dbReference>
<dbReference type="Pfam" id="PF00126">
    <property type="entry name" value="HTH_1"/>
    <property type="match status" value="1"/>
</dbReference>
<dbReference type="InterPro" id="IPR000847">
    <property type="entry name" value="LysR_HTH_N"/>
</dbReference>
<dbReference type="PANTHER" id="PTHR30126:SF98">
    <property type="entry name" value="HTH-TYPE TRANSCRIPTIONAL ACTIVATOR BAUR"/>
    <property type="match status" value="1"/>
</dbReference>
<keyword evidence="2" id="KW-0805">Transcription regulation</keyword>
<dbReference type="EMBL" id="LYRP01000012">
    <property type="protein sequence ID" value="OAT76846.1"/>
    <property type="molecule type" value="Genomic_DNA"/>
</dbReference>
<keyword evidence="3" id="KW-0238">DNA-binding</keyword>
<dbReference type="GO" id="GO:0000976">
    <property type="term" value="F:transcription cis-regulatory region binding"/>
    <property type="evidence" value="ECO:0007669"/>
    <property type="project" value="TreeGrafter"/>
</dbReference>
<dbReference type="InterPro" id="IPR036388">
    <property type="entry name" value="WH-like_DNA-bd_sf"/>
</dbReference>
<evidence type="ECO:0000256" key="4">
    <source>
        <dbReference type="ARBA" id="ARBA00023163"/>
    </source>
</evidence>
<feature type="domain" description="HTH lysR-type" evidence="5">
    <location>
        <begin position="4"/>
        <end position="61"/>
    </location>
</feature>
<dbReference type="Pfam" id="PF03466">
    <property type="entry name" value="LysR_substrate"/>
    <property type="match status" value="1"/>
</dbReference>
<dbReference type="PANTHER" id="PTHR30126">
    <property type="entry name" value="HTH-TYPE TRANSCRIPTIONAL REGULATOR"/>
    <property type="match status" value="1"/>
</dbReference>
<dbReference type="Gene3D" id="1.10.10.10">
    <property type="entry name" value="Winged helix-like DNA-binding domain superfamily/Winged helix DNA-binding domain"/>
    <property type="match status" value="1"/>
</dbReference>
<evidence type="ECO:0000256" key="3">
    <source>
        <dbReference type="ARBA" id="ARBA00023125"/>
    </source>
</evidence>
<dbReference type="InterPro" id="IPR036390">
    <property type="entry name" value="WH_DNA-bd_sf"/>
</dbReference>
<keyword evidence="4" id="KW-0804">Transcription</keyword>
<evidence type="ECO:0000256" key="1">
    <source>
        <dbReference type="ARBA" id="ARBA00009437"/>
    </source>
</evidence>
<dbReference type="STRING" id="1691903.A9B99_05890"/>
<evidence type="ECO:0000313" key="7">
    <source>
        <dbReference type="Proteomes" id="UP000078225"/>
    </source>
</evidence>
<dbReference type="OrthoDB" id="464481at2"/>
<dbReference type="SUPFAM" id="SSF46785">
    <property type="entry name" value="Winged helix' DNA-binding domain"/>
    <property type="match status" value="1"/>
</dbReference>
<comment type="caution">
    <text evidence="6">The sequence shown here is derived from an EMBL/GenBank/DDBJ whole genome shotgun (WGS) entry which is preliminary data.</text>
</comment>
<dbReference type="Proteomes" id="UP000078225">
    <property type="component" value="Unassembled WGS sequence"/>
</dbReference>
<proteinExistence type="inferred from homology"/>
<dbReference type="PROSITE" id="PS50931">
    <property type="entry name" value="HTH_LYSR"/>
    <property type="match status" value="1"/>
</dbReference>
<sequence length="293" mass="33074">MSRLNYHHLYYFWQVARQGNLTQAAQKLHISQSALSSQIKQLEKSLNVELFTREGRKLTLTESGYHAMNYADEIFKNGEELEQLLTTGTALPSAPLRIGILSTISRNFIDQFIQPLIQQNDCRFSLQSMSQTGLLNAMAELQLDLALTNIPVRSASTNNWQSRVLARQPVAIIGPPGLALTEEFGESYRHQRWVLPYGENPLRAAFDAFAAQYHLLPEIVAESDDMAMLRLLTRDTGALAVMPPVVVKDELDSGELKSYMLLPNVYENFYAVSAQRRVVHPKLGMLLRPLVDE</sequence>
<organism evidence="6 7">
    <name type="scientific">Mangrovibacter phragmitis</name>
    <dbReference type="NCBI Taxonomy" id="1691903"/>
    <lineage>
        <taxon>Bacteria</taxon>
        <taxon>Pseudomonadati</taxon>
        <taxon>Pseudomonadota</taxon>
        <taxon>Gammaproteobacteria</taxon>
        <taxon>Enterobacterales</taxon>
        <taxon>Enterobacteriaceae</taxon>
        <taxon>Mangrovibacter</taxon>
    </lineage>
</organism>
<gene>
    <name evidence="6" type="ORF">A9B99_05890</name>
</gene>
<reference evidence="7" key="1">
    <citation type="submission" date="2016-05" db="EMBL/GenBank/DDBJ databases">
        <authorList>
            <person name="Behera P."/>
            <person name="Vaishampayan P."/>
            <person name="Singh N."/>
            <person name="Raina V."/>
            <person name="Suar M."/>
            <person name="Pattnaik A."/>
            <person name="Rastogi G."/>
        </authorList>
    </citation>
    <scope>NUCLEOTIDE SEQUENCE [LARGE SCALE GENOMIC DNA]</scope>
    <source>
        <strain evidence="7">MP23</strain>
    </source>
</reference>
<evidence type="ECO:0000313" key="6">
    <source>
        <dbReference type="EMBL" id="OAT76846.1"/>
    </source>
</evidence>
<dbReference type="CDD" id="cd05466">
    <property type="entry name" value="PBP2_LTTR_substrate"/>
    <property type="match status" value="1"/>
</dbReference>
<accession>A0A1B7L3L1</accession>
<dbReference type="FunFam" id="1.10.10.10:FF:000001">
    <property type="entry name" value="LysR family transcriptional regulator"/>
    <property type="match status" value="1"/>
</dbReference>
<dbReference type="AlphaFoldDB" id="A0A1B7L3L1"/>
<dbReference type="PRINTS" id="PR00039">
    <property type="entry name" value="HTHLYSR"/>
</dbReference>
<dbReference type="InterPro" id="IPR005119">
    <property type="entry name" value="LysR_subst-bd"/>
</dbReference>
<dbReference type="SUPFAM" id="SSF53850">
    <property type="entry name" value="Periplasmic binding protein-like II"/>
    <property type="match status" value="1"/>
</dbReference>